<evidence type="ECO:0000313" key="15">
    <source>
        <dbReference type="Proteomes" id="UP001596410"/>
    </source>
</evidence>
<evidence type="ECO:0000256" key="7">
    <source>
        <dbReference type="ARBA" id="ARBA00022741"/>
    </source>
</evidence>
<comment type="similarity">
    <text evidence="3 12">Belongs to the UMP kinase family.</text>
</comment>
<evidence type="ECO:0000313" key="14">
    <source>
        <dbReference type="EMBL" id="MFC7061180.1"/>
    </source>
</evidence>
<comment type="subunit">
    <text evidence="12">Homohexamer.</text>
</comment>
<dbReference type="GO" id="GO:0033862">
    <property type="term" value="F:UMP kinase activity"/>
    <property type="evidence" value="ECO:0007669"/>
    <property type="project" value="UniProtKB-EC"/>
</dbReference>
<dbReference type="Proteomes" id="UP001596410">
    <property type="component" value="Unassembled WGS sequence"/>
</dbReference>
<feature type="binding site" evidence="12">
    <location>
        <position position="163"/>
    </location>
    <ligand>
        <name>ATP</name>
        <dbReference type="ChEBI" id="CHEBI:30616"/>
    </ligand>
</feature>
<comment type="activity regulation">
    <text evidence="12">Allosterically activated by GTP. Inhibited by UTP.</text>
</comment>
<dbReference type="InterPro" id="IPR011817">
    <property type="entry name" value="Uridylate_kinase"/>
</dbReference>
<evidence type="ECO:0000259" key="13">
    <source>
        <dbReference type="Pfam" id="PF00696"/>
    </source>
</evidence>
<dbReference type="NCBIfam" id="TIGR02075">
    <property type="entry name" value="pyrH_bact"/>
    <property type="match status" value="1"/>
</dbReference>
<dbReference type="Pfam" id="PF00696">
    <property type="entry name" value="AA_kinase"/>
    <property type="match status" value="1"/>
</dbReference>
<evidence type="ECO:0000256" key="3">
    <source>
        <dbReference type="ARBA" id="ARBA00007614"/>
    </source>
</evidence>
<organism evidence="14 15">
    <name type="scientific">Halobacillus seohaensis</name>
    <dbReference type="NCBI Taxonomy" id="447421"/>
    <lineage>
        <taxon>Bacteria</taxon>
        <taxon>Bacillati</taxon>
        <taxon>Bacillota</taxon>
        <taxon>Bacilli</taxon>
        <taxon>Bacillales</taxon>
        <taxon>Bacillaceae</taxon>
        <taxon>Halobacillus</taxon>
    </lineage>
</organism>
<keyword evidence="9 12" id="KW-0067">ATP-binding</keyword>
<evidence type="ECO:0000256" key="5">
    <source>
        <dbReference type="ARBA" id="ARBA00022533"/>
    </source>
</evidence>
<feature type="binding site" evidence="12">
    <location>
        <position position="74"/>
    </location>
    <ligand>
        <name>UMP</name>
        <dbReference type="ChEBI" id="CHEBI:57865"/>
    </ligand>
</feature>
<keyword evidence="7 12" id="KW-0547">Nucleotide-binding</keyword>
<evidence type="ECO:0000256" key="1">
    <source>
        <dbReference type="ARBA" id="ARBA00004496"/>
    </source>
</evidence>
<dbReference type="CDD" id="cd04254">
    <property type="entry name" value="AAK_UMPK-PyrH-Ec"/>
    <property type="match status" value="1"/>
</dbReference>
<accession>A0ABW2EFT9</accession>
<protein>
    <recommendedName>
        <fullName evidence="12">Uridylate kinase</fullName>
        <shortName evidence="12">UK</shortName>
        <ecNumber evidence="12">2.7.4.22</ecNumber>
    </recommendedName>
    <alternativeName>
        <fullName evidence="12">Uridine monophosphate kinase</fullName>
        <shortName evidence="12">UMP kinase</shortName>
        <shortName evidence="12">UMPK</shortName>
    </alternativeName>
</protein>
<feature type="binding site" evidence="12">
    <location>
        <position position="169"/>
    </location>
    <ligand>
        <name>ATP</name>
        <dbReference type="ChEBI" id="CHEBI:30616"/>
    </ligand>
</feature>
<evidence type="ECO:0000256" key="12">
    <source>
        <dbReference type="HAMAP-Rule" id="MF_01220"/>
    </source>
</evidence>
<evidence type="ECO:0000256" key="6">
    <source>
        <dbReference type="ARBA" id="ARBA00022679"/>
    </source>
</evidence>
<dbReference type="EMBL" id="JBHSZV010000013">
    <property type="protein sequence ID" value="MFC7061180.1"/>
    <property type="molecule type" value="Genomic_DNA"/>
</dbReference>
<feature type="binding site" evidence="12">
    <location>
        <position position="54"/>
    </location>
    <ligand>
        <name>UMP</name>
        <dbReference type="ChEBI" id="CHEBI:57865"/>
    </ligand>
</feature>
<dbReference type="PANTHER" id="PTHR42833:SF4">
    <property type="entry name" value="URIDYLATE KINASE PUMPKIN, CHLOROPLASTIC"/>
    <property type="match status" value="1"/>
</dbReference>
<dbReference type="Gene3D" id="3.40.1160.10">
    <property type="entry name" value="Acetylglutamate kinase-like"/>
    <property type="match status" value="1"/>
</dbReference>
<gene>
    <name evidence="12 14" type="primary">pyrH</name>
    <name evidence="14" type="ORF">ACFQIC_04835</name>
</gene>
<evidence type="ECO:0000256" key="11">
    <source>
        <dbReference type="ARBA" id="ARBA00047767"/>
    </source>
</evidence>
<comment type="caution">
    <text evidence="14">The sequence shown here is derived from an EMBL/GenBank/DDBJ whole genome shotgun (WGS) entry which is preliminary data.</text>
</comment>
<feature type="domain" description="Aspartate/glutamate/uridylate kinase" evidence="13">
    <location>
        <begin position="8"/>
        <end position="217"/>
    </location>
</feature>
<evidence type="ECO:0000256" key="2">
    <source>
        <dbReference type="ARBA" id="ARBA00004791"/>
    </source>
</evidence>
<dbReference type="SUPFAM" id="SSF53633">
    <property type="entry name" value="Carbamate kinase-like"/>
    <property type="match status" value="1"/>
</dbReference>
<evidence type="ECO:0000256" key="10">
    <source>
        <dbReference type="ARBA" id="ARBA00022975"/>
    </source>
</evidence>
<comment type="caution">
    <text evidence="12">Lacks conserved residue(s) required for the propagation of feature annotation.</text>
</comment>
<dbReference type="InterPro" id="IPR001048">
    <property type="entry name" value="Asp/Glu/Uridylate_kinase"/>
</dbReference>
<comment type="pathway">
    <text evidence="2 12">Pyrimidine metabolism; CTP biosynthesis via de novo pathway; UDP from UMP (UMPK route): step 1/1.</text>
</comment>
<comment type="subcellular location">
    <subcellularLocation>
        <location evidence="1 12">Cytoplasm</location>
    </subcellularLocation>
</comment>
<keyword evidence="10 12" id="KW-0665">Pyrimidine biosynthesis</keyword>
<dbReference type="PANTHER" id="PTHR42833">
    <property type="entry name" value="URIDYLATE KINASE"/>
    <property type="match status" value="1"/>
</dbReference>
<keyword evidence="15" id="KW-1185">Reference proteome</keyword>
<feature type="binding site" evidence="12">
    <location>
        <begin position="12"/>
        <end position="15"/>
    </location>
    <ligand>
        <name>ATP</name>
        <dbReference type="ChEBI" id="CHEBI:30616"/>
    </ligand>
</feature>
<reference evidence="15" key="1">
    <citation type="journal article" date="2019" name="Int. J. Syst. Evol. Microbiol.">
        <title>The Global Catalogue of Microorganisms (GCM) 10K type strain sequencing project: providing services to taxonomists for standard genome sequencing and annotation.</title>
        <authorList>
            <consortium name="The Broad Institute Genomics Platform"/>
            <consortium name="The Broad Institute Genome Sequencing Center for Infectious Disease"/>
            <person name="Wu L."/>
            <person name="Ma J."/>
        </authorList>
    </citation>
    <scope>NUCLEOTIDE SEQUENCE [LARGE SCALE GENOMIC DNA]</scope>
    <source>
        <strain evidence="15">CGMCC 4.1621</strain>
    </source>
</reference>
<dbReference type="EC" id="2.7.4.22" evidence="12"/>
<feature type="binding site" evidence="12">
    <location>
        <position position="172"/>
    </location>
    <ligand>
        <name>ATP</name>
        <dbReference type="ChEBI" id="CHEBI:30616"/>
    </ligand>
</feature>
<keyword evidence="5 12" id="KW-0021">Allosteric enzyme</keyword>
<dbReference type="HAMAP" id="MF_01220_B">
    <property type="entry name" value="PyrH_B"/>
    <property type="match status" value="1"/>
</dbReference>
<dbReference type="RefSeq" id="WP_204707791.1">
    <property type="nucleotide sequence ID" value="NZ_JBHSZV010000013.1"/>
</dbReference>
<comment type="function">
    <text evidence="12">Catalyzes the reversible phosphorylation of UMP to UDP.</text>
</comment>
<comment type="catalytic activity">
    <reaction evidence="11 12">
        <text>UMP + ATP = UDP + ADP</text>
        <dbReference type="Rhea" id="RHEA:24400"/>
        <dbReference type="ChEBI" id="CHEBI:30616"/>
        <dbReference type="ChEBI" id="CHEBI:57865"/>
        <dbReference type="ChEBI" id="CHEBI:58223"/>
        <dbReference type="ChEBI" id="CHEBI:456216"/>
        <dbReference type="EC" id="2.7.4.22"/>
    </reaction>
</comment>
<dbReference type="PIRSF" id="PIRSF005650">
    <property type="entry name" value="Uridylate_kin"/>
    <property type="match status" value="1"/>
</dbReference>
<name>A0ABW2EFT9_9BACI</name>
<evidence type="ECO:0000256" key="8">
    <source>
        <dbReference type="ARBA" id="ARBA00022777"/>
    </source>
</evidence>
<evidence type="ECO:0000256" key="4">
    <source>
        <dbReference type="ARBA" id="ARBA00022490"/>
    </source>
</evidence>
<dbReference type="InterPro" id="IPR036393">
    <property type="entry name" value="AceGlu_kinase-like_sf"/>
</dbReference>
<proteinExistence type="inferred from homology"/>
<feature type="binding site" evidence="12">
    <location>
        <begin position="135"/>
        <end position="142"/>
    </location>
    <ligand>
        <name>UMP</name>
        <dbReference type="ChEBI" id="CHEBI:57865"/>
    </ligand>
</feature>
<keyword evidence="8 12" id="KW-0418">Kinase</keyword>
<dbReference type="InterPro" id="IPR015963">
    <property type="entry name" value="Uridylate_kinase_bac"/>
</dbReference>
<feature type="binding site" evidence="12">
    <location>
        <position position="55"/>
    </location>
    <ligand>
        <name>ATP</name>
        <dbReference type="ChEBI" id="CHEBI:30616"/>
    </ligand>
</feature>
<sequence>MTTARYRRIVLKLSGEALSGEDGFGIEPSIIHSISRQVKEVAELGVEIAVVVGGGNIWRGKVGSEMGMDRANADYMGMLATVMNSLALQDSLENIGIPTRVQTSIEMRQVAEPYIRRKAIRHLEKKRVVIFAAGTGNPYFSTDTTAALRAAEVEADVILMAKNNVDGVYTDDPKVNGDAKKYDTVSYMEVLNEGLGVMDSTASSLCMDNDIDLLVFSITEEGNIKKAVMGENIGTIVRGK</sequence>
<feature type="region of interest" description="Involved in allosteric activation by GTP" evidence="12">
    <location>
        <begin position="20"/>
        <end position="25"/>
    </location>
</feature>
<feature type="binding site" evidence="12">
    <location>
        <position position="59"/>
    </location>
    <ligand>
        <name>ATP</name>
        <dbReference type="ChEBI" id="CHEBI:30616"/>
    </ligand>
</feature>
<evidence type="ECO:0000256" key="9">
    <source>
        <dbReference type="ARBA" id="ARBA00022840"/>
    </source>
</evidence>
<keyword evidence="4 12" id="KW-0963">Cytoplasm</keyword>
<keyword evidence="6 12" id="KW-0808">Transferase</keyword>